<dbReference type="InterPro" id="IPR036388">
    <property type="entry name" value="WH-like_DNA-bd_sf"/>
</dbReference>
<dbReference type="RefSeq" id="WP_191004441.1">
    <property type="nucleotide sequence ID" value="NZ_JACXAD010000006.1"/>
</dbReference>
<feature type="domain" description="HTH arsR-type" evidence="1">
    <location>
        <begin position="2"/>
        <end position="97"/>
    </location>
</feature>
<dbReference type="InterPro" id="IPR052543">
    <property type="entry name" value="HTH_Metal-responsive_Reg"/>
</dbReference>
<keyword evidence="3" id="KW-1185">Reference proteome</keyword>
<evidence type="ECO:0000313" key="3">
    <source>
        <dbReference type="Proteomes" id="UP000612233"/>
    </source>
</evidence>
<dbReference type="InterPro" id="IPR036390">
    <property type="entry name" value="WH_DNA-bd_sf"/>
</dbReference>
<dbReference type="Proteomes" id="UP000612233">
    <property type="component" value="Unassembled WGS sequence"/>
</dbReference>
<dbReference type="CDD" id="cd00090">
    <property type="entry name" value="HTH_ARSR"/>
    <property type="match status" value="1"/>
</dbReference>
<dbReference type="SUPFAM" id="SSF46785">
    <property type="entry name" value="Winged helix' DNA-binding domain"/>
    <property type="match status" value="1"/>
</dbReference>
<dbReference type="InterPro" id="IPR011991">
    <property type="entry name" value="ArsR-like_HTH"/>
</dbReference>
<dbReference type="EMBL" id="JACXAD010000006">
    <property type="protein sequence ID" value="MBD2767619.1"/>
    <property type="molecule type" value="Genomic_DNA"/>
</dbReference>
<dbReference type="PANTHER" id="PTHR39168:SF1">
    <property type="entry name" value="TRANSCRIPTIONAL REGULATORY PROTEIN"/>
    <property type="match status" value="1"/>
</dbReference>
<evidence type="ECO:0000259" key="1">
    <source>
        <dbReference type="PROSITE" id="PS50987"/>
    </source>
</evidence>
<dbReference type="PANTHER" id="PTHR39168">
    <property type="entry name" value="TRANSCRIPTIONAL REGULATOR-RELATED"/>
    <property type="match status" value="1"/>
</dbReference>
<organism evidence="2 3">
    <name type="scientific">Hymenobacter montanus</name>
    <dbReference type="NCBI Taxonomy" id="2771359"/>
    <lineage>
        <taxon>Bacteria</taxon>
        <taxon>Pseudomonadati</taxon>
        <taxon>Bacteroidota</taxon>
        <taxon>Cytophagia</taxon>
        <taxon>Cytophagales</taxon>
        <taxon>Hymenobacteraceae</taxon>
        <taxon>Hymenobacter</taxon>
    </lineage>
</organism>
<dbReference type="GO" id="GO:0003700">
    <property type="term" value="F:DNA-binding transcription factor activity"/>
    <property type="evidence" value="ECO:0007669"/>
    <property type="project" value="InterPro"/>
</dbReference>
<evidence type="ECO:0000313" key="2">
    <source>
        <dbReference type="EMBL" id="MBD2767619.1"/>
    </source>
</evidence>
<accession>A0A927GIZ2</accession>
<dbReference type="PROSITE" id="PS50987">
    <property type="entry name" value="HTH_ARSR_2"/>
    <property type="match status" value="1"/>
</dbReference>
<dbReference type="GO" id="GO:0010288">
    <property type="term" value="P:response to lead ion"/>
    <property type="evidence" value="ECO:0007669"/>
    <property type="project" value="TreeGrafter"/>
</dbReference>
<dbReference type="SMART" id="SM00418">
    <property type="entry name" value="HTH_ARSR"/>
    <property type="match status" value="1"/>
</dbReference>
<dbReference type="GO" id="GO:0097063">
    <property type="term" value="F:cadmium ion sensor activity"/>
    <property type="evidence" value="ECO:0007669"/>
    <property type="project" value="TreeGrafter"/>
</dbReference>
<protein>
    <submittedName>
        <fullName evidence="2">Helix-turn-helix transcriptional regulator</fullName>
    </submittedName>
</protein>
<dbReference type="Gene3D" id="1.10.10.10">
    <property type="entry name" value="Winged helix-like DNA-binding domain superfamily/Winged helix DNA-binding domain"/>
    <property type="match status" value="1"/>
</dbReference>
<dbReference type="Pfam" id="PF12840">
    <property type="entry name" value="HTH_20"/>
    <property type="match status" value="1"/>
</dbReference>
<dbReference type="AlphaFoldDB" id="A0A927GIZ2"/>
<dbReference type="GO" id="GO:0046686">
    <property type="term" value="P:response to cadmium ion"/>
    <property type="evidence" value="ECO:0007669"/>
    <property type="project" value="TreeGrafter"/>
</dbReference>
<dbReference type="GO" id="GO:0003677">
    <property type="term" value="F:DNA binding"/>
    <property type="evidence" value="ECO:0007669"/>
    <property type="project" value="TreeGrafter"/>
</dbReference>
<name>A0A927GIZ2_9BACT</name>
<dbReference type="GO" id="GO:0032791">
    <property type="term" value="F:lead ion binding"/>
    <property type="evidence" value="ECO:0007669"/>
    <property type="project" value="TreeGrafter"/>
</dbReference>
<dbReference type="InterPro" id="IPR001845">
    <property type="entry name" value="HTH_ArsR_DNA-bd_dom"/>
</dbReference>
<reference evidence="2" key="1">
    <citation type="submission" date="2020-09" db="EMBL/GenBank/DDBJ databases">
        <authorList>
            <person name="Kim M.K."/>
        </authorList>
    </citation>
    <scope>NUCLEOTIDE SEQUENCE</scope>
    <source>
        <strain evidence="2">BT664</strain>
    </source>
</reference>
<comment type="caution">
    <text evidence="2">The sequence shown here is derived from an EMBL/GenBank/DDBJ whole genome shotgun (WGS) entry which is preliminary data.</text>
</comment>
<gene>
    <name evidence="2" type="ORF">IC235_06915</name>
</gene>
<sequence length="231" mass="25218">MPVTEDTDAFPTLLGLVGEPARAQMLWQLLDGRALTATELAHHASVSPQSASAHLGKLVAADLLAVECQGRHRYYRFARPEVAYALEALANLLPPTRRPAERPPTGLRYVRTCYDHLAGRVAVEICQALLQREYLREAGPEFVLTSAGHAWFADLGLAPVDLVGAGRRALARPCLDWSERRPHLGGALGAALLRQLLTRGWLRPTSQARAVVLTPTGQAALYERLGLRVLL</sequence>
<proteinExistence type="predicted"/>